<evidence type="ECO:0000313" key="2">
    <source>
        <dbReference type="EMBL" id="GAA1616975.1"/>
    </source>
</evidence>
<keyword evidence="3" id="KW-1185">Reference proteome</keyword>
<gene>
    <name evidence="2" type="ORF">GCM10009733_011610</name>
</gene>
<dbReference type="NCBIfam" id="TIGR00778">
    <property type="entry name" value="ahpD_dom"/>
    <property type="match status" value="1"/>
</dbReference>
<sequence>MTRAAHAWLDIAISTPEREIMTTHVHAGKPRLDLRTAAPKAAKALYAADQAVLTSPLDPTIRELVKLRTSQINHCVHCIDLHSHDALEQGESLNRIIQLSAWRESALFTPAERAALEYTEAATTLTPHGVSDEVWAGVRDLMTDEELGALVVQVALMNAFNRFGVPLQMPAQPRN</sequence>
<dbReference type="Proteomes" id="UP001500064">
    <property type="component" value="Unassembled WGS sequence"/>
</dbReference>
<evidence type="ECO:0000313" key="3">
    <source>
        <dbReference type="Proteomes" id="UP001500064"/>
    </source>
</evidence>
<accession>A0ABN2ET31</accession>
<dbReference type="SUPFAM" id="SSF69118">
    <property type="entry name" value="AhpD-like"/>
    <property type="match status" value="1"/>
</dbReference>
<evidence type="ECO:0000259" key="1">
    <source>
        <dbReference type="Pfam" id="PF02627"/>
    </source>
</evidence>
<dbReference type="InterPro" id="IPR004675">
    <property type="entry name" value="AhpD_core"/>
</dbReference>
<protein>
    <submittedName>
        <fullName evidence="2">Carboxymuconolactone decarboxylase family protein</fullName>
    </submittedName>
</protein>
<dbReference type="RefSeq" id="WP_346101959.1">
    <property type="nucleotide sequence ID" value="NZ_BAAAMU010000005.1"/>
</dbReference>
<dbReference type="PANTHER" id="PTHR34846">
    <property type="entry name" value="4-CARBOXYMUCONOLACTONE DECARBOXYLASE FAMILY PROTEIN (AFU_ORTHOLOGUE AFUA_6G11590)"/>
    <property type="match status" value="1"/>
</dbReference>
<name>A0ABN2ET31_9ACTN</name>
<dbReference type="PANTHER" id="PTHR34846:SF10">
    <property type="entry name" value="CYTOPLASMIC PROTEIN"/>
    <property type="match status" value="1"/>
</dbReference>
<dbReference type="Pfam" id="PF02627">
    <property type="entry name" value="CMD"/>
    <property type="match status" value="1"/>
</dbReference>
<proteinExistence type="predicted"/>
<organism evidence="2 3">
    <name type="scientific">Nonomuraea maheshkhaliensis</name>
    <dbReference type="NCBI Taxonomy" id="419590"/>
    <lineage>
        <taxon>Bacteria</taxon>
        <taxon>Bacillati</taxon>
        <taxon>Actinomycetota</taxon>
        <taxon>Actinomycetes</taxon>
        <taxon>Streptosporangiales</taxon>
        <taxon>Streptosporangiaceae</taxon>
        <taxon>Nonomuraea</taxon>
    </lineage>
</organism>
<dbReference type="EMBL" id="BAAAMU010000005">
    <property type="protein sequence ID" value="GAA1616975.1"/>
    <property type="molecule type" value="Genomic_DNA"/>
</dbReference>
<feature type="domain" description="Carboxymuconolactone decarboxylase-like" evidence="1">
    <location>
        <begin position="39"/>
        <end position="120"/>
    </location>
</feature>
<reference evidence="2 3" key="1">
    <citation type="journal article" date="2019" name="Int. J. Syst. Evol. Microbiol.">
        <title>The Global Catalogue of Microorganisms (GCM) 10K type strain sequencing project: providing services to taxonomists for standard genome sequencing and annotation.</title>
        <authorList>
            <consortium name="The Broad Institute Genomics Platform"/>
            <consortium name="The Broad Institute Genome Sequencing Center for Infectious Disease"/>
            <person name="Wu L."/>
            <person name="Ma J."/>
        </authorList>
    </citation>
    <scope>NUCLEOTIDE SEQUENCE [LARGE SCALE GENOMIC DNA]</scope>
    <source>
        <strain evidence="2 3">JCM 13929</strain>
    </source>
</reference>
<dbReference type="InterPro" id="IPR003779">
    <property type="entry name" value="CMD-like"/>
</dbReference>
<dbReference type="InterPro" id="IPR029032">
    <property type="entry name" value="AhpD-like"/>
</dbReference>
<dbReference type="Gene3D" id="1.20.1290.10">
    <property type="entry name" value="AhpD-like"/>
    <property type="match status" value="1"/>
</dbReference>
<comment type="caution">
    <text evidence="2">The sequence shown here is derived from an EMBL/GenBank/DDBJ whole genome shotgun (WGS) entry which is preliminary data.</text>
</comment>